<reference evidence="2 3" key="1">
    <citation type="journal article" date="2010" name="Nature">
        <title>The Ectocarpus genome and the independent evolution of multicellularity in brown algae.</title>
        <authorList>
            <person name="Cock J.M."/>
            <person name="Sterck L."/>
            <person name="Rouze P."/>
            <person name="Scornet D."/>
            <person name="Allen A.E."/>
            <person name="Amoutzias G."/>
            <person name="Anthouard V."/>
            <person name="Artiguenave F."/>
            <person name="Aury J.M."/>
            <person name="Badger J.H."/>
            <person name="Beszteri B."/>
            <person name="Billiau K."/>
            <person name="Bonnet E."/>
            <person name="Bothwell J.H."/>
            <person name="Bowler C."/>
            <person name="Boyen C."/>
            <person name="Brownlee C."/>
            <person name="Carrano C.J."/>
            <person name="Charrier B."/>
            <person name="Cho G.Y."/>
            <person name="Coelho S.M."/>
            <person name="Collen J."/>
            <person name="Corre E."/>
            <person name="Da Silva C."/>
            <person name="Delage L."/>
            <person name="Delaroque N."/>
            <person name="Dittami S.M."/>
            <person name="Doulbeau S."/>
            <person name="Elias M."/>
            <person name="Farnham G."/>
            <person name="Gachon C.M."/>
            <person name="Gschloessl B."/>
            <person name="Heesch S."/>
            <person name="Jabbari K."/>
            <person name="Jubin C."/>
            <person name="Kawai H."/>
            <person name="Kimura K."/>
            <person name="Kloareg B."/>
            <person name="Kupper F.C."/>
            <person name="Lang D."/>
            <person name="Le Bail A."/>
            <person name="Leblanc C."/>
            <person name="Lerouge P."/>
            <person name="Lohr M."/>
            <person name="Lopez P.J."/>
            <person name="Martens C."/>
            <person name="Maumus F."/>
            <person name="Michel G."/>
            <person name="Miranda-Saavedra D."/>
            <person name="Morales J."/>
            <person name="Moreau H."/>
            <person name="Motomura T."/>
            <person name="Nagasato C."/>
            <person name="Napoli C.A."/>
            <person name="Nelson D.R."/>
            <person name="Nyvall-Collen P."/>
            <person name="Peters A.F."/>
            <person name="Pommier C."/>
            <person name="Potin P."/>
            <person name="Poulain J."/>
            <person name="Quesneville H."/>
            <person name="Read B."/>
            <person name="Rensing S.A."/>
            <person name="Ritter A."/>
            <person name="Rousvoal S."/>
            <person name="Samanta M."/>
            <person name="Samson G."/>
            <person name="Schroeder D.C."/>
            <person name="Segurens B."/>
            <person name="Strittmatter M."/>
            <person name="Tonon T."/>
            <person name="Tregear J.W."/>
            <person name="Valentin K."/>
            <person name="von Dassow P."/>
            <person name="Yamagishi T."/>
            <person name="Van de Peer Y."/>
            <person name="Wincker P."/>
        </authorList>
    </citation>
    <scope>NUCLEOTIDE SEQUENCE [LARGE SCALE GENOMIC DNA]</scope>
    <source>
        <strain evidence="3">Ec32 / CCAP1310/4</strain>
    </source>
</reference>
<organism evidence="2 3">
    <name type="scientific">Ectocarpus siliculosus</name>
    <name type="common">Brown alga</name>
    <name type="synonym">Conferva siliculosa</name>
    <dbReference type="NCBI Taxonomy" id="2880"/>
    <lineage>
        <taxon>Eukaryota</taxon>
        <taxon>Sar</taxon>
        <taxon>Stramenopiles</taxon>
        <taxon>Ochrophyta</taxon>
        <taxon>PX clade</taxon>
        <taxon>Phaeophyceae</taxon>
        <taxon>Ectocarpales</taxon>
        <taxon>Ectocarpaceae</taxon>
        <taxon>Ectocarpus</taxon>
    </lineage>
</organism>
<evidence type="ECO:0000313" key="2">
    <source>
        <dbReference type="EMBL" id="CBN79509.1"/>
    </source>
</evidence>
<dbReference type="EMBL" id="FN647789">
    <property type="protein sequence ID" value="CBN79509.1"/>
    <property type="molecule type" value="Genomic_DNA"/>
</dbReference>
<name>D8LCJ6_ECTSI</name>
<evidence type="ECO:0000313" key="3">
    <source>
        <dbReference type="Proteomes" id="UP000002630"/>
    </source>
</evidence>
<dbReference type="OrthoDB" id="536979at2759"/>
<dbReference type="EMBL" id="FN649734">
    <property type="protein sequence ID" value="CBN79509.1"/>
    <property type="molecule type" value="Genomic_DNA"/>
</dbReference>
<dbReference type="Proteomes" id="UP000002630">
    <property type="component" value="Linkage Group LG09"/>
</dbReference>
<keyword evidence="3" id="KW-1185">Reference proteome</keyword>
<dbReference type="InterPro" id="IPR025924">
    <property type="entry name" value="YHYH_dom"/>
</dbReference>
<accession>D8LCJ6</accession>
<gene>
    <name evidence="2" type="ORF">Esi_0011_0020</name>
</gene>
<proteinExistence type="predicted"/>
<dbReference type="AlphaFoldDB" id="D8LCJ6"/>
<dbReference type="Pfam" id="PF14240">
    <property type="entry name" value="YHYH"/>
    <property type="match status" value="1"/>
</dbReference>
<evidence type="ECO:0000259" key="1">
    <source>
        <dbReference type="Pfam" id="PF14240"/>
    </source>
</evidence>
<dbReference type="InParanoid" id="D8LCJ6"/>
<protein>
    <recommendedName>
        <fullName evidence="1">YHYH domain-containing protein</fullName>
    </recommendedName>
</protein>
<feature type="domain" description="YHYH" evidence="1">
    <location>
        <begin position="21"/>
        <end position="88"/>
    </location>
</feature>
<sequence>MMINGVAVYSSYADDRAATTYGAAAAKLHGDTTDLCGGSTTADGVYHYHNAPGCLQEQAMKAQNLTADDHSPLLGWAYDGFPIYGQLGPSGVEMLTCGSGPEYFPFTINCYRGCCEETTRCHSTVQNCIEELGAVIGYTDDFTAGQSYESLYLDTPYMDSDLIEGDDVDQVATQDEMDCSFYMGSAEPNPPPAPTPAPLGVVDDDDFNGAGGRRAYGPMARSMYLLVSSVTVAVAVVTDALG</sequence>